<dbReference type="EMBL" id="BNEA01000012">
    <property type="protein sequence ID" value="GHI52874.1"/>
    <property type="molecule type" value="Genomic_DNA"/>
</dbReference>
<dbReference type="InterPro" id="IPR000873">
    <property type="entry name" value="AMP-dep_synth/lig_dom"/>
</dbReference>
<dbReference type="Pfam" id="PF00668">
    <property type="entry name" value="Condensation"/>
    <property type="match status" value="1"/>
</dbReference>
<accession>A0ABQ3RAJ7</accession>
<comment type="caution">
    <text evidence="3">The sequence shown here is derived from an EMBL/GenBank/DDBJ whole genome shotgun (WGS) entry which is preliminary data.</text>
</comment>
<keyword evidence="4" id="KW-1185">Reference proteome</keyword>
<name>A0ABQ3RAJ7_STRRR</name>
<dbReference type="InterPro" id="IPR042099">
    <property type="entry name" value="ANL_N_sf"/>
</dbReference>
<protein>
    <recommendedName>
        <fullName evidence="5">Carrier domain-containing protein</fullName>
    </recommendedName>
</protein>
<dbReference type="PANTHER" id="PTHR45527">
    <property type="entry name" value="NONRIBOSOMAL PEPTIDE SYNTHETASE"/>
    <property type="match status" value="1"/>
</dbReference>
<dbReference type="Pfam" id="PF00501">
    <property type="entry name" value="AMP-binding"/>
    <property type="match status" value="1"/>
</dbReference>
<reference evidence="4" key="1">
    <citation type="submission" date="2023-07" db="EMBL/GenBank/DDBJ databases">
        <title>Whole genome shotgun sequence of Streptomyces achromogenes subsp. rubradiris NBRC 14000.</title>
        <authorList>
            <person name="Komaki H."/>
            <person name="Tamura T."/>
        </authorList>
    </citation>
    <scope>NUCLEOTIDE SEQUENCE [LARGE SCALE GENOMIC DNA]</scope>
    <source>
        <strain evidence="4">NBRC 14000</strain>
    </source>
</reference>
<dbReference type="Proteomes" id="UP000646738">
    <property type="component" value="Unassembled WGS sequence"/>
</dbReference>
<dbReference type="SUPFAM" id="SSF52777">
    <property type="entry name" value="CoA-dependent acyltransferases"/>
    <property type="match status" value="2"/>
</dbReference>
<evidence type="ECO:0000259" key="2">
    <source>
        <dbReference type="Pfam" id="PF00668"/>
    </source>
</evidence>
<evidence type="ECO:0000313" key="3">
    <source>
        <dbReference type="EMBL" id="GHI52874.1"/>
    </source>
</evidence>
<dbReference type="Gene3D" id="3.40.50.12780">
    <property type="entry name" value="N-terminal domain of ligase-like"/>
    <property type="match status" value="1"/>
</dbReference>
<sequence length="831" mass="88508">MDWFRGEFRLAASDRVAAVTRVNFDPSLRELLGVLGAGGVLSLPPVDAQLDLAALAGHLVDSDPTAVFLVPSVAARLAGEPRLAAAGLPGLRLVFFAGEVLGRRVVEQWAAVAPGAEIVNLYGQTEATLAQLFRRDVQRLDGGDARSIPVGVPRPGVEVALRDVDETGVGEVLVTSAAPALGLLRAGTGDRHRTEPFPVPLPTGDLGRRAGDGALVIVGRSGNDLKFGGRRVSFQPLIDDIEALPGVRQCVAVDHGGPHLFVATVAGEAPAEETLRAAVHDLGRRRGLPRFTLHVRGDLPMLRSGKVDRRALLASLDRVAVAASEGPAGHEVERQLHALLGTDEATPGLVDAGVSSLEMLAAMSAVHRVHGVRLTVAEAFRLRDVPSLAREIERRRRPAGSVGAGPGRRAVRPAADRYPLSSRQLAYLWICMSDGNANWCNISREIPVARRLSGAALAEALRPLFDRHDVLGLALTADWKQQTWTAPADLSCAVRVVDTDAETEAPAFRGRVQAVRAALVSELIDPEVAPPIRVALVRGSNGGSVVLVAHHLFVDGLGLDVLAQELRAVLSGRGLEPVADGDDGGYRAFCLATARKEEPGEAAVYWRKLLDGVTQVELPEAGGSDGAQGELLSLPLGVVCTRQVHAAAQEWGVSAFAVVLAGFERAVAAVFGLDRPPVIVMSQNRGESDAAVVGNFTTSLIVRGPGVPSLRDNVGTMARQLADGTRYGDWEFDQRVAELGLGGTDRFPLSTVLFNQRPMPRDLRARDLGDWRPRALGRALRYQLQGELQMSGPEMVMTYYYRRGIAGDGVIGRVHRGLVRVLCTGGEASRD</sequence>
<gene>
    <name evidence="3" type="ORF">Srubr_27200</name>
</gene>
<dbReference type="InterPro" id="IPR001242">
    <property type="entry name" value="Condensation_dom"/>
</dbReference>
<dbReference type="PANTHER" id="PTHR45527:SF1">
    <property type="entry name" value="FATTY ACID SYNTHASE"/>
    <property type="match status" value="1"/>
</dbReference>
<evidence type="ECO:0000313" key="4">
    <source>
        <dbReference type="Proteomes" id="UP000646738"/>
    </source>
</evidence>
<dbReference type="InterPro" id="IPR045851">
    <property type="entry name" value="AMP-bd_C_sf"/>
</dbReference>
<dbReference type="Gene3D" id="3.30.300.30">
    <property type="match status" value="1"/>
</dbReference>
<organism evidence="3 4">
    <name type="scientific">Streptomyces rubradiris</name>
    <name type="common">Streptomyces achromogenes subsp. rubradiris</name>
    <dbReference type="NCBI Taxonomy" id="285531"/>
    <lineage>
        <taxon>Bacteria</taxon>
        <taxon>Bacillati</taxon>
        <taxon>Actinomycetota</taxon>
        <taxon>Actinomycetes</taxon>
        <taxon>Kitasatosporales</taxon>
        <taxon>Streptomycetaceae</taxon>
        <taxon>Streptomyces</taxon>
    </lineage>
</organism>
<dbReference type="InterPro" id="IPR023213">
    <property type="entry name" value="CAT-like_dom_sf"/>
</dbReference>
<feature type="domain" description="AMP-dependent synthetase/ligase" evidence="1">
    <location>
        <begin position="6"/>
        <end position="182"/>
    </location>
</feature>
<evidence type="ECO:0008006" key="5">
    <source>
        <dbReference type="Google" id="ProtNLM"/>
    </source>
</evidence>
<dbReference type="SUPFAM" id="SSF56801">
    <property type="entry name" value="Acetyl-CoA synthetase-like"/>
    <property type="match status" value="1"/>
</dbReference>
<dbReference type="Gene3D" id="3.30.559.10">
    <property type="entry name" value="Chloramphenicol acetyltransferase-like domain"/>
    <property type="match status" value="1"/>
</dbReference>
<feature type="domain" description="Condensation" evidence="2">
    <location>
        <begin position="415"/>
        <end position="756"/>
    </location>
</feature>
<proteinExistence type="predicted"/>
<evidence type="ECO:0000259" key="1">
    <source>
        <dbReference type="Pfam" id="PF00501"/>
    </source>
</evidence>
<dbReference type="Gene3D" id="3.30.559.30">
    <property type="entry name" value="Nonribosomal peptide synthetase, condensation domain"/>
    <property type="match status" value="1"/>
</dbReference>